<evidence type="ECO:0000256" key="6">
    <source>
        <dbReference type="ARBA" id="ARBA00022842"/>
    </source>
</evidence>
<evidence type="ECO:0000256" key="8">
    <source>
        <dbReference type="ARBA" id="ARBA00023065"/>
    </source>
</evidence>
<dbReference type="Pfam" id="PF01544">
    <property type="entry name" value="CorA"/>
    <property type="match status" value="1"/>
</dbReference>
<feature type="transmembrane region" description="Helical" evidence="12">
    <location>
        <begin position="278"/>
        <end position="298"/>
    </location>
</feature>
<dbReference type="RefSeq" id="WP_048570508.1">
    <property type="nucleotide sequence ID" value="NZ_LFVU01000026.1"/>
</dbReference>
<evidence type="ECO:0000256" key="11">
    <source>
        <dbReference type="ARBA" id="ARBA00045497"/>
    </source>
</evidence>
<comment type="catalytic activity">
    <reaction evidence="10">
        <text>Mg(2+)(in) = Mg(2+)(out)</text>
        <dbReference type="Rhea" id="RHEA:29827"/>
        <dbReference type="ChEBI" id="CHEBI:18420"/>
    </reaction>
</comment>
<sequence>MLYKINGSSSEAIELNQFKDKDSNYIGVFTTKKLEKVFQKFSIRKSIIDEFKVSKQGKFESHEGFDLIFLNVINKNDVTIFKNRILIYLDKGKMLLFCDDEKILGIITEYITESDEEITLEKTLYYILKQLTLYDSDILGDIEERISSLEDELLEGGSEDYIKEIIVIRRKIMILKSYYEQFYTVLDGLQENENNLLSKNILRYFKIFSNRIDRLSQKTLNLREYITQVREAYQAQVDISLNKIMKIFTVITAIFLPLSLIAAWYGMNLKMPEFNWVYGYPFVIILSLVVVGVSIIYFKKQKWF</sequence>
<keyword evidence="7 12" id="KW-1133">Transmembrane helix</keyword>
<evidence type="ECO:0000313" key="13">
    <source>
        <dbReference type="EMBL" id="KMT21857.1"/>
    </source>
</evidence>
<dbReference type="GO" id="GO:0015087">
    <property type="term" value="F:cobalt ion transmembrane transporter activity"/>
    <property type="evidence" value="ECO:0007669"/>
    <property type="project" value="TreeGrafter"/>
</dbReference>
<evidence type="ECO:0000256" key="4">
    <source>
        <dbReference type="ARBA" id="ARBA00022475"/>
    </source>
</evidence>
<dbReference type="PANTHER" id="PTHR46494">
    <property type="entry name" value="CORA FAMILY METAL ION TRANSPORTER (EUROFUNG)"/>
    <property type="match status" value="1"/>
</dbReference>
<dbReference type="GO" id="GO:0000287">
    <property type="term" value="F:magnesium ion binding"/>
    <property type="evidence" value="ECO:0007669"/>
    <property type="project" value="TreeGrafter"/>
</dbReference>
<evidence type="ECO:0000256" key="5">
    <source>
        <dbReference type="ARBA" id="ARBA00022692"/>
    </source>
</evidence>
<dbReference type="InterPro" id="IPR002523">
    <property type="entry name" value="MgTranspt_CorA/ZnTranspt_ZntB"/>
</dbReference>
<evidence type="ECO:0000313" key="14">
    <source>
        <dbReference type="Proteomes" id="UP000036756"/>
    </source>
</evidence>
<proteinExistence type="inferred from homology"/>
<dbReference type="Proteomes" id="UP000036756">
    <property type="component" value="Unassembled WGS sequence"/>
</dbReference>
<comment type="subcellular location">
    <subcellularLocation>
        <location evidence="1">Cell membrane</location>
        <topology evidence="1">Multi-pass membrane protein</topology>
    </subcellularLocation>
</comment>
<keyword evidence="3" id="KW-0813">Transport</keyword>
<comment type="function">
    <text evidence="11">Mediates influx of magnesium ions. Alternates between open and closed states. Activated by low cytoplasmic Mg(2+) levels. Inactive when cytoplasmic Mg(2+) levels are high.</text>
</comment>
<dbReference type="GO" id="GO:0050897">
    <property type="term" value="F:cobalt ion binding"/>
    <property type="evidence" value="ECO:0007669"/>
    <property type="project" value="TreeGrafter"/>
</dbReference>
<feature type="transmembrane region" description="Helical" evidence="12">
    <location>
        <begin position="247"/>
        <end position="266"/>
    </location>
</feature>
<evidence type="ECO:0000256" key="12">
    <source>
        <dbReference type="SAM" id="Phobius"/>
    </source>
</evidence>
<dbReference type="PATRIC" id="fig|1121307.3.peg.1480"/>
<name>A0A0J8D7I6_CLOCY</name>
<dbReference type="OrthoDB" id="9803416at2"/>
<reference evidence="13 14" key="1">
    <citation type="submission" date="2015-06" db="EMBL/GenBank/DDBJ databases">
        <title>Draft genome sequence of the purine-degrading Clostridium cylindrosporum HC-1 (DSM 605).</title>
        <authorList>
            <person name="Poehlein A."/>
            <person name="Schiel-Bengelsdorf B."/>
            <person name="Bengelsdorf F."/>
            <person name="Daniel R."/>
            <person name="Duerre P."/>
        </authorList>
    </citation>
    <scope>NUCLEOTIDE SEQUENCE [LARGE SCALE GENOMIC DNA]</scope>
    <source>
        <strain evidence="13 14">DSM 605</strain>
    </source>
</reference>
<evidence type="ECO:0000256" key="7">
    <source>
        <dbReference type="ARBA" id="ARBA00022989"/>
    </source>
</evidence>
<dbReference type="EMBL" id="LFVU01000026">
    <property type="protein sequence ID" value="KMT21857.1"/>
    <property type="molecule type" value="Genomic_DNA"/>
</dbReference>
<dbReference type="SUPFAM" id="SSF143865">
    <property type="entry name" value="CorA soluble domain-like"/>
    <property type="match status" value="1"/>
</dbReference>
<comment type="similarity">
    <text evidence="2">Belongs to the CorA metal ion transporter (MIT) (TC 1.A.35) family.</text>
</comment>
<keyword evidence="9 12" id="KW-0472">Membrane</keyword>
<dbReference type="InterPro" id="IPR045863">
    <property type="entry name" value="CorA_TM1_TM2"/>
</dbReference>
<dbReference type="FunFam" id="1.20.58.340:FF:000004">
    <property type="entry name" value="Magnesium transport protein CorA"/>
    <property type="match status" value="1"/>
</dbReference>
<keyword evidence="8" id="KW-0406">Ion transport</keyword>
<evidence type="ECO:0000256" key="2">
    <source>
        <dbReference type="ARBA" id="ARBA00009765"/>
    </source>
</evidence>
<evidence type="ECO:0000256" key="1">
    <source>
        <dbReference type="ARBA" id="ARBA00004651"/>
    </source>
</evidence>
<dbReference type="SUPFAM" id="SSF144083">
    <property type="entry name" value="Magnesium transport protein CorA, transmembrane region"/>
    <property type="match status" value="1"/>
</dbReference>
<dbReference type="InterPro" id="IPR045861">
    <property type="entry name" value="CorA_cytoplasmic_dom"/>
</dbReference>
<gene>
    <name evidence="13" type="primary">corA</name>
    <name evidence="13" type="ORF">CLCY_3c01280</name>
</gene>
<dbReference type="CDD" id="cd12826">
    <property type="entry name" value="EcCorA_ZntB-like_u1"/>
    <property type="match status" value="1"/>
</dbReference>
<keyword evidence="5 12" id="KW-0812">Transmembrane</keyword>
<keyword evidence="14" id="KW-1185">Reference proteome</keyword>
<accession>A0A0J8D7I6</accession>
<evidence type="ECO:0000256" key="3">
    <source>
        <dbReference type="ARBA" id="ARBA00022448"/>
    </source>
</evidence>
<protein>
    <submittedName>
        <fullName evidence="13">Mg2+ transporter protein CorA</fullName>
    </submittedName>
</protein>
<dbReference type="AlphaFoldDB" id="A0A0J8D7I6"/>
<keyword evidence="4" id="KW-1003">Cell membrane</keyword>
<dbReference type="STRING" id="1121307.CLCY_3c01280"/>
<organism evidence="13 14">
    <name type="scientific">Clostridium cylindrosporum DSM 605</name>
    <dbReference type="NCBI Taxonomy" id="1121307"/>
    <lineage>
        <taxon>Bacteria</taxon>
        <taxon>Bacillati</taxon>
        <taxon>Bacillota</taxon>
        <taxon>Clostridia</taxon>
        <taxon>Eubacteriales</taxon>
        <taxon>Clostridiaceae</taxon>
        <taxon>Clostridium</taxon>
    </lineage>
</organism>
<keyword evidence="6" id="KW-0460">Magnesium</keyword>
<evidence type="ECO:0000256" key="10">
    <source>
        <dbReference type="ARBA" id="ARBA00034269"/>
    </source>
</evidence>
<dbReference type="GO" id="GO:0005886">
    <property type="term" value="C:plasma membrane"/>
    <property type="evidence" value="ECO:0007669"/>
    <property type="project" value="UniProtKB-SubCell"/>
</dbReference>
<dbReference type="GO" id="GO:0015095">
    <property type="term" value="F:magnesium ion transmembrane transporter activity"/>
    <property type="evidence" value="ECO:0007669"/>
    <property type="project" value="TreeGrafter"/>
</dbReference>
<evidence type="ECO:0000256" key="9">
    <source>
        <dbReference type="ARBA" id="ARBA00023136"/>
    </source>
</evidence>
<comment type="caution">
    <text evidence="13">The sequence shown here is derived from an EMBL/GenBank/DDBJ whole genome shotgun (WGS) entry which is preliminary data.</text>
</comment>
<dbReference type="Gene3D" id="1.20.58.340">
    <property type="entry name" value="Magnesium transport protein CorA, transmembrane region"/>
    <property type="match status" value="2"/>
</dbReference>
<dbReference type="PANTHER" id="PTHR46494:SF1">
    <property type="entry name" value="CORA FAMILY METAL ION TRANSPORTER (EUROFUNG)"/>
    <property type="match status" value="1"/>
</dbReference>